<evidence type="ECO:0000256" key="5">
    <source>
        <dbReference type="ARBA" id="ARBA00008324"/>
    </source>
</evidence>
<proteinExistence type="inferred from homology"/>
<dbReference type="AlphaFoldDB" id="A0A914CGK9"/>
<dbReference type="Gene3D" id="3.10.129.10">
    <property type="entry name" value="Hotdog Thioesterase"/>
    <property type="match status" value="1"/>
</dbReference>
<evidence type="ECO:0000256" key="19">
    <source>
        <dbReference type="ARBA" id="ARBA00064709"/>
    </source>
</evidence>
<evidence type="ECO:0000256" key="12">
    <source>
        <dbReference type="ARBA" id="ARBA00023242"/>
    </source>
</evidence>
<dbReference type="Proteomes" id="UP000887540">
    <property type="component" value="Unplaced"/>
</dbReference>
<dbReference type="GO" id="GO:0006629">
    <property type="term" value="P:lipid metabolic process"/>
    <property type="evidence" value="ECO:0007669"/>
    <property type="project" value="UniProtKB-KW"/>
</dbReference>
<evidence type="ECO:0000256" key="6">
    <source>
        <dbReference type="ARBA" id="ARBA00022490"/>
    </source>
</evidence>
<evidence type="ECO:0000256" key="3">
    <source>
        <dbReference type="ARBA" id="ARBA00004186"/>
    </source>
</evidence>
<evidence type="ECO:0000256" key="8">
    <source>
        <dbReference type="ARBA" id="ARBA00022990"/>
    </source>
</evidence>
<dbReference type="GO" id="GO:0005739">
    <property type="term" value="C:mitochondrion"/>
    <property type="evidence" value="ECO:0007669"/>
    <property type="project" value="UniProtKB-SubCell"/>
</dbReference>
<comment type="catalytic activity">
    <reaction evidence="13">
        <text>octanoyl-CoA + H2O = octanoate + CoA + H(+)</text>
        <dbReference type="Rhea" id="RHEA:30143"/>
        <dbReference type="ChEBI" id="CHEBI:15377"/>
        <dbReference type="ChEBI" id="CHEBI:15378"/>
        <dbReference type="ChEBI" id="CHEBI:25646"/>
        <dbReference type="ChEBI" id="CHEBI:57287"/>
        <dbReference type="ChEBI" id="CHEBI:57386"/>
    </reaction>
    <physiologicalReaction direction="left-to-right" evidence="13">
        <dbReference type="Rhea" id="RHEA:30144"/>
    </physiologicalReaction>
</comment>
<sequence>MNTSEIRAAGLKIIRNLMTLRNSIENQPLNIFQTIPIPNPISQDPHPSLTDIINANERIYQKRLEEVIYRLNSSPNFNKVAEKIRPVSASSKTIVVEMTVEHEHVNNKGTLHGGQTAALVDIVTARAVAVTHKNVPMASTDLSVSYFLPAKIGETLLIEGIVLKAGKTMAFTEIEFRRRSDKALIAKGKHNLAFVPIPADKLNSLEPYY</sequence>
<evidence type="ECO:0000256" key="16">
    <source>
        <dbReference type="ARBA" id="ARBA00050199"/>
    </source>
</evidence>
<dbReference type="NCBIfam" id="TIGR00369">
    <property type="entry name" value="unchar_dom_1"/>
    <property type="match status" value="1"/>
</dbReference>
<evidence type="ECO:0000256" key="4">
    <source>
        <dbReference type="ARBA" id="ARBA00004514"/>
    </source>
</evidence>
<evidence type="ECO:0000256" key="2">
    <source>
        <dbReference type="ARBA" id="ARBA00004173"/>
    </source>
</evidence>
<keyword evidence="9" id="KW-0443">Lipid metabolism</keyword>
<evidence type="ECO:0000256" key="10">
    <source>
        <dbReference type="ARBA" id="ARBA00023128"/>
    </source>
</evidence>
<evidence type="ECO:0000256" key="14">
    <source>
        <dbReference type="ARBA" id="ARBA00047969"/>
    </source>
</evidence>
<dbReference type="Pfam" id="PF03061">
    <property type="entry name" value="4HBT"/>
    <property type="match status" value="1"/>
</dbReference>
<evidence type="ECO:0000256" key="13">
    <source>
        <dbReference type="ARBA" id="ARBA00047588"/>
    </source>
</evidence>
<keyword evidence="8" id="KW-0007">Acetylation</keyword>
<dbReference type="PANTHER" id="PTHR21660:SF1">
    <property type="entry name" value="ACYL-COENZYME A THIOESTERASE 13"/>
    <property type="match status" value="1"/>
</dbReference>
<keyword evidence="7" id="KW-0378">Hydrolase</keyword>
<dbReference type="GO" id="GO:0005819">
    <property type="term" value="C:spindle"/>
    <property type="evidence" value="ECO:0007669"/>
    <property type="project" value="UniProtKB-SubCell"/>
</dbReference>
<evidence type="ECO:0000256" key="23">
    <source>
        <dbReference type="ARBA" id="ARBA00083956"/>
    </source>
</evidence>
<evidence type="ECO:0000313" key="26">
    <source>
        <dbReference type="WBParaSite" id="ACRNAN_scaffold10597.g31763.t1"/>
    </source>
</evidence>
<reference evidence="26" key="1">
    <citation type="submission" date="2022-11" db="UniProtKB">
        <authorList>
            <consortium name="WormBaseParasite"/>
        </authorList>
    </citation>
    <scope>IDENTIFICATION</scope>
</reference>
<evidence type="ECO:0000256" key="21">
    <source>
        <dbReference type="ARBA" id="ARBA00075657"/>
    </source>
</evidence>
<evidence type="ECO:0000256" key="11">
    <source>
        <dbReference type="ARBA" id="ARBA00023212"/>
    </source>
</evidence>
<comment type="function">
    <text evidence="18">Catalyzes the hydrolysis of acyl-CoAs into free fatty acids and coenzyme A (CoASH), regulating their respective intracellular levels. Has acyl-CoA thioesterase activity towards medium (C12) and long-chain (C18) fatty acyl-CoA substrates. Can also hydrolyze 3-hydroxyphenylacetyl-CoA and 3,4-dihydroxyphenylacetyl-CoA (in vitro). May play a role in controlling adaptive thermogenesis.</text>
</comment>
<comment type="catalytic activity">
    <reaction evidence="14">
        <text>decanoyl-CoA + H2O = decanoate + CoA + H(+)</text>
        <dbReference type="Rhea" id="RHEA:40059"/>
        <dbReference type="ChEBI" id="CHEBI:15377"/>
        <dbReference type="ChEBI" id="CHEBI:15378"/>
        <dbReference type="ChEBI" id="CHEBI:27689"/>
        <dbReference type="ChEBI" id="CHEBI:57287"/>
        <dbReference type="ChEBI" id="CHEBI:61430"/>
    </reaction>
    <physiologicalReaction direction="left-to-right" evidence="14">
        <dbReference type="Rhea" id="RHEA:40060"/>
    </physiologicalReaction>
</comment>
<dbReference type="WBParaSite" id="ACRNAN_scaffold10597.g31763.t1">
    <property type="protein sequence ID" value="ACRNAN_scaffold10597.g31763.t1"/>
    <property type="gene ID" value="ACRNAN_scaffold10597.g31763"/>
</dbReference>
<dbReference type="InterPro" id="IPR029069">
    <property type="entry name" value="HotDog_dom_sf"/>
</dbReference>
<comment type="subunit">
    <text evidence="19">Homotetramer. Interacts with PCTP.</text>
</comment>
<keyword evidence="10" id="KW-0496">Mitochondrion</keyword>
<dbReference type="GO" id="GO:0047617">
    <property type="term" value="F:fatty acyl-CoA hydrolase activity"/>
    <property type="evidence" value="ECO:0007669"/>
    <property type="project" value="InterPro"/>
</dbReference>
<organism evidence="25 26">
    <name type="scientific">Acrobeloides nanus</name>
    <dbReference type="NCBI Taxonomy" id="290746"/>
    <lineage>
        <taxon>Eukaryota</taxon>
        <taxon>Metazoa</taxon>
        <taxon>Ecdysozoa</taxon>
        <taxon>Nematoda</taxon>
        <taxon>Chromadorea</taxon>
        <taxon>Rhabditida</taxon>
        <taxon>Tylenchina</taxon>
        <taxon>Cephalobomorpha</taxon>
        <taxon>Cephaloboidea</taxon>
        <taxon>Cephalobidae</taxon>
        <taxon>Acrobeloides</taxon>
    </lineage>
</organism>
<keyword evidence="6" id="KW-0963">Cytoplasm</keyword>
<name>A0A914CGK9_9BILA</name>
<protein>
    <recommendedName>
        <fullName evidence="20">Acyl-coenzyme A thioesterase 13</fullName>
    </recommendedName>
    <alternativeName>
        <fullName evidence="22">Hotdog-fold thioesterase superfamily member 2</fullName>
    </alternativeName>
    <alternativeName>
        <fullName evidence="21">Palmitoyl-CoA hydrolase</fullName>
    </alternativeName>
    <alternativeName>
        <fullName evidence="23">Thioesterase superfamily member 2</fullName>
    </alternativeName>
</protein>
<evidence type="ECO:0000256" key="15">
    <source>
        <dbReference type="ARBA" id="ARBA00048074"/>
    </source>
</evidence>
<accession>A0A914CGK9</accession>
<dbReference type="SUPFAM" id="SSF54637">
    <property type="entry name" value="Thioesterase/thiol ester dehydrase-isomerase"/>
    <property type="match status" value="1"/>
</dbReference>
<comment type="subcellular location">
    <subcellularLocation>
        <location evidence="3">Cytoplasm</location>
        <location evidence="3">Cytoskeleton</location>
        <location evidence="3">Spindle</location>
    </subcellularLocation>
    <subcellularLocation>
        <location evidence="4">Cytoplasm</location>
        <location evidence="4">Cytosol</location>
    </subcellularLocation>
    <subcellularLocation>
        <location evidence="2">Mitochondrion</location>
    </subcellularLocation>
    <subcellularLocation>
        <location evidence="1">Nucleus</location>
    </subcellularLocation>
</comment>
<feature type="domain" description="Thioesterase" evidence="24">
    <location>
        <begin position="109"/>
        <end position="182"/>
    </location>
</feature>
<comment type="catalytic activity">
    <reaction evidence="16">
        <text>hexanoyl-CoA + H2O = hexanoate + CoA + H(+)</text>
        <dbReference type="Rhea" id="RHEA:40115"/>
        <dbReference type="ChEBI" id="CHEBI:15377"/>
        <dbReference type="ChEBI" id="CHEBI:15378"/>
        <dbReference type="ChEBI" id="CHEBI:17120"/>
        <dbReference type="ChEBI" id="CHEBI:57287"/>
        <dbReference type="ChEBI" id="CHEBI:62620"/>
    </reaction>
    <physiologicalReaction direction="left-to-right" evidence="16">
        <dbReference type="Rhea" id="RHEA:40116"/>
    </physiologicalReaction>
</comment>
<dbReference type="InterPro" id="IPR039298">
    <property type="entry name" value="ACOT13"/>
</dbReference>
<comment type="catalytic activity">
    <reaction evidence="15">
        <text>dodecanoyl-CoA + H2O = dodecanoate + CoA + H(+)</text>
        <dbReference type="Rhea" id="RHEA:30135"/>
        <dbReference type="ChEBI" id="CHEBI:15377"/>
        <dbReference type="ChEBI" id="CHEBI:15378"/>
        <dbReference type="ChEBI" id="CHEBI:18262"/>
        <dbReference type="ChEBI" id="CHEBI:57287"/>
        <dbReference type="ChEBI" id="CHEBI:57375"/>
    </reaction>
    <physiologicalReaction direction="left-to-right" evidence="15">
        <dbReference type="Rhea" id="RHEA:30136"/>
    </physiologicalReaction>
</comment>
<evidence type="ECO:0000256" key="7">
    <source>
        <dbReference type="ARBA" id="ARBA00022801"/>
    </source>
</evidence>
<dbReference type="InterPro" id="IPR006683">
    <property type="entry name" value="Thioestr_dom"/>
</dbReference>
<keyword evidence="12" id="KW-0539">Nucleus</keyword>
<dbReference type="GO" id="GO:0005634">
    <property type="term" value="C:nucleus"/>
    <property type="evidence" value="ECO:0007669"/>
    <property type="project" value="UniProtKB-SubCell"/>
</dbReference>
<comment type="catalytic activity">
    <reaction evidence="17">
        <text>a fatty acyl-CoA + H2O = a fatty acid + CoA + H(+)</text>
        <dbReference type="Rhea" id="RHEA:16781"/>
        <dbReference type="ChEBI" id="CHEBI:15377"/>
        <dbReference type="ChEBI" id="CHEBI:15378"/>
        <dbReference type="ChEBI" id="CHEBI:28868"/>
        <dbReference type="ChEBI" id="CHEBI:57287"/>
        <dbReference type="ChEBI" id="CHEBI:77636"/>
    </reaction>
    <physiologicalReaction direction="left-to-right" evidence="17">
        <dbReference type="Rhea" id="RHEA:16782"/>
    </physiologicalReaction>
</comment>
<dbReference type="GO" id="GO:0005829">
    <property type="term" value="C:cytosol"/>
    <property type="evidence" value="ECO:0007669"/>
    <property type="project" value="UniProtKB-SubCell"/>
</dbReference>
<keyword evidence="25" id="KW-1185">Reference proteome</keyword>
<evidence type="ECO:0000256" key="9">
    <source>
        <dbReference type="ARBA" id="ARBA00023098"/>
    </source>
</evidence>
<comment type="similarity">
    <text evidence="5">Belongs to the thioesterase PaaI family.</text>
</comment>
<keyword evidence="11" id="KW-0206">Cytoskeleton</keyword>
<evidence type="ECO:0000259" key="24">
    <source>
        <dbReference type="Pfam" id="PF03061"/>
    </source>
</evidence>
<evidence type="ECO:0000313" key="25">
    <source>
        <dbReference type="Proteomes" id="UP000887540"/>
    </source>
</evidence>
<dbReference type="InterPro" id="IPR003736">
    <property type="entry name" value="PAAI_dom"/>
</dbReference>
<evidence type="ECO:0000256" key="1">
    <source>
        <dbReference type="ARBA" id="ARBA00004123"/>
    </source>
</evidence>
<dbReference type="FunFam" id="3.10.129.10:FF:000021">
    <property type="entry name" value="Acyl-coenzyme A thioesterase 13"/>
    <property type="match status" value="1"/>
</dbReference>
<dbReference type="CDD" id="cd03443">
    <property type="entry name" value="PaaI_thioesterase"/>
    <property type="match status" value="1"/>
</dbReference>
<evidence type="ECO:0000256" key="17">
    <source>
        <dbReference type="ARBA" id="ARBA00052976"/>
    </source>
</evidence>
<evidence type="ECO:0000256" key="22">
    <source>
        <dbReference type="ARBA" id="ARBA00081533"/>
    </source>
</evidence>
<dbReference type="PANTHER" id="PTHR21660">
    <property type="entry name" value="THIOESTERASE SUPERFAMILY MEMBER-RELATED"/>
    <property type="match status" value="1"/>
</dbReference>
<evidence type="ECO:0000256" key="20">
    <source>
        <dbReference type="ARBA" id="ARBA00067273"/>
    </source>
</evidence>
<evidence type="ECO:0000256" key="18">
    <source>
        <dbReference type="ARBA" id="ARBA00058205"/>
    </source>
</evidence>